<dbReference type="EMBL" id="MU275929">
    <property type="protein sequence ID" value="KAI0046272.1"/>
    <property type="molecule type" value="Genomic_DNA"/>
</dbReference>
<comment type="caution">
    <text evidence="1">The sequence shown here is derived from an EMBL/GenBank/DDBJ whole genome shotgun (WGS) entry which is preliminary data.</text>
</comment>
<dbReference type="Proteomes" id="UP000814033">
    <property type="component" value="Unassembled WGS sequence"/>
</dbReference>
<gene>
    <name evidence="1" type="ORF">FA95DRAFT_1401060</name>
</gene>
<keyword evidence="2" id="KW-1185">Reference proteome</keyword>
<protein>
    <submittedName>
        <fullName evidence="1">Uncharacterized protein</fullName>
    </submittedName>
</protein>
<reference evidence="1" key="2">
    <citation type="journal article" date="2022" name="New Phytol.">
        <title>Evolutionary transition to the ectomycorrhizal habit in the genomes of a hyperdiverse lineage of mushroom-forming fungi.</title>
        <authorList>
            <person name="Looney B."/>
            <person name="Miyauchi S."/>
            <person name="Morin E."/>
            <person name="Drula E."/>
            <person name="Courty P.E."/>
            <person name="Kohler A."/>
            <person name="Kuo A."/>
            <person name="LaButti K."/>
            <person name="Pangilinan J."/>
            <person name="Lipzen A."/>
            <person name="Riley R."/>
            <person name="Andreopoulos W."/>
            <person name="He G."/>
            <person name="Johnson J."/>
            <person name="Nolan M."/>
            <person name="Tritt A."/>
            <person name="Barry K.W."/>
            <person name="Grigoriev I.V."/>
            <person name="Nagy L.G."/>
            <person name="Hibbett D."/>
            <person name="Henrissat B."/>
            <person name="Matheny P.B."/>
            <person name="Labbe J."/>
            <person name="Martin F.M."/>
        </authorList>
    </citation>
    <scope>NUCLEOTIDE SEQUENCE</scope>
    <source>
        <strain evidence="1">FP105234-sp</strain>
    </source>
</reference>
<organism evidence="1 2">
    <name type="scientific">Auriscalpium vulgare</name>
    <dbReference type="NCBI Taxonomy" id="40419"/>
    <lineage>
        <taxon>Eukaryota</taxon>
        <taxon>Fungi</taxon>
        <taxon>Dikarya</taxon>
        <taxon>Basidiomycota</taxon>
        <taxon>Agaricomycotina</taxon>
        <taxon>Agaricomycetes</taxon>
        <taxon>Russulales</taxon>
        <taxon>Auriscalpiaceae</taxon>
        <taxon>Auriscalpium</taxon>
    </lineage>
</organism>
<sequence length="245" mass="27669">MSGRGRSRETARRERASELREMRGGPRCRHNLGSPLELQLELAGACVCSSLPTIPSRSSTAFYKRPPILDWAPLAAKPKCVSRNSRQSHARLDSDSARCSLPRRRDILHPRACLLVDRAPCRPPSLVSLDGQEGRDLYIEREGRAGGHDPKVRNLFDGTHGQPDERRPPRPRPRSPFPLALLLHTSTRRHHRLLDPCYIHAATRHQSSTWLQPTLRRLYVPSKESAAARAPVHRHIDRCCGIPDE</sequence>
<proteinExistence type="predicted"/>
<evidence type="ECO:0000313" key="1">
    <source>
        <dbReference type="EMBL" id="KAI0046272.1"/>
    </source>
</evidence>
<name>A0ACB8RQS0_9AGAM</name>
<evidence type="ECO:0000313" key="2">
    <source>
        <dbReference type="Proteomes" id="UP000814033"/>
    </source>
</evidence>
<accession>A0ACB8RQS0</accession>
<reference evidence="1" key="1">
    <citation type="submission" date="2021-02" db="EMBL/GenBank/DDBJ databases">
        <authorList>
            <consortium name="DOE Joint Genome Institute"/>
            <person name="Ahrendt S."/>
            <person name="Looney B.P."/>
            <person name="Miyauchi S."/>
            <person name="Morin E."/>
            <person name="Drula E."/>
            <person name="Courty P.E."/>
            <person name="Chicoki N."/>
            <person name="Fauchery L."/>
            <person name="Kohler A."/>
            <person name="Kuo A."/>
            <person name="Labutti K."/>
            <person name="Pangilinan J."/>
            <person name="Lipzen A."/>
            <person name="Riley R."/>
            <person name="Andreopoulos W."/>
            <person name="He G."/>
            <person name="Johnson J."/>
            <person name="Barry K.W."/>
            <person name="Grigoriev I.V."/>
            <person name="Nagy L."/>
            <person name="Hibbett D."/>
            <person name="Henrissat B."/>
            <person name="Matheny P.B."/>
            <person name="Labbe J."/>
            <person name="Martin F."/>
        </authorList>
    </citation>
    <scope>NUCLEOTIDE SEQUENCE</scope>
    <source>
        <strain evidence="1">FP105234-sp</strain>
    </source>
</reference>